<organism evidence="6 7">
    <name type="scientific">Paramecium octaurelia</name>
    <dbReference type="NCBI Taxonomy" id="43137"/>
    <lineage>
        <taxon>Eukaryota</taxon>
        <taxon>Sar</taxon>
        <taxon>Alveolata</taxon>
        <taxon>Ciliophora</taxon>
        <taxon>Intramacronucleata</taxon>
        <taxon>Oligohymenophorea</taxon>
        <taxon>Peniculida</taxon>
        <taxon>Parameciidae</taxon>
        <taxon>Paramecium</taxon>
    </lineage>
</organism>
<dbReference type="GO" id="GO:0016020">
    <property type="term" value="C:membrane"/>
    <property type="evidence" value="ECO:0007669"/>
    <property type="project" value="UniProtKB-SubCell"/>
</dbReference>
<dbReference type="OrthoDB" id="6415790at2759"/>
<feature type="transmembrane region" description="Helical" evidence="5">
    <location>
        <begin position="41"/>
        <end position="65"/>
    </location>
</feature>
<evidence type="ECO:0000256" key="5">
    <source>
        <dbReference type="SAM" id="Phobius"/>
    </source>
</evidence>
<dbReference type="Proteomes" id="UP000683925">
    <property type="component" value="Unassembled WGS sequence"/>
</dbReference>
<feature type="transmembrane region" description="Helical" evidence="5">
    <location>
        <begin position="166"/>
        <end position="190"/>
    </location>
</feature>
<evidence type="ECO:0000256" key="2">
    <source>
        <dbReference type="ARBA" id="ARBA00022692"/>
    </source>
</evidence>
<dbReference type="Pfam" id="PF13000">
    <property type="entry name" value="Acatn"/>
    <property type="match status" value="1"/>
</dbReference>
<dbReference type="GO" id="GO:0035348">
    <property type="term" value="P:acetyl-CoA transmembrane transport"/>
    <property type="evidence" value="ECO:0007669"/>
    <property type="project" value="InterPro"/>
</dbReference>
<dbReference type="OMA" id="EMNEFQV"/>
<evidence type="ECO:0000256" key="3">
    <source>
        <dbReference type="ARBA" id="ARBA00022989"/>
    </source>
</evidence>
<proteinExistence type="predicted"/>
<dbReference type="PANTHER" id="PTHR12778:SF9">
    <property type="entry name" value="ACETYL-COENZYME A TRANSPORTER 1"/>
    <property type="match status" value="1"/>
</dbReference>
<dbReference type="InterPro" id="IPR024371">
    <property type="entry name" value="AcetylCoA_trans_1-like"/>
</dbReference>
<dbReference type="PANTHER" id="PTHR12778">
    <property type="entry name" value="SOLUTE CARRIER FAMILY 33 ACETYL-COA TRANSPORTER -RELATED"/>
    <property type="match status" value="1"/>
</dbReference>
<evidence type="ECO:0008006" key="8">
    <source>
        <dbReference type="Google" id="ProtNLM"/>
    </source>
</evidence>
<feature type="transmembrane region" description="Helical" evidence="5">
    <location>
        <begin position="316"/>
        <end position="335"/>
    </location>
</feature>
<evidence type="ECO:0000313" key="6">
    <source>
        <dbReference type="EMBL" id="CAD8172671.1"/>
    </source>
</evidence>
<gene>
    <name evidence="6" type="ORF">POCTA_138.1.T0600233</name>
</gene>
<keyword evidence="4 5" id="KW-0472">Membrane</keyword>
<reference evidence="6" key="1">
    <citation type="submission" date="2021-01" db="EMBL/GenBank/DDBJ databases">
        <authorList>
            <consortium name="Genoscope - CEA"/>
            <person name="William W."/>
        </authorList>
    </citation>
    <scope>NUCLEOTIDE SEQUENCE</scope>
</reference>
<evidence type="ECO:0000256" key="4">
    <source>
        <dbReference type="ARBA" id="ARBA00023136"/>
    </source>
</evidence>
<dbReference type="GO" id="GO:0008521">
    <property type="term" value="F:acetyl-CoA transmembrane transporter activity"/>
    <property type="evidence" value="ECO:0007669"/>
    <property type="project" value="InterPro"/>
</dbReference>
<protein>
    <recommendedName>
        <fullName evidence="8">Transmembrane protein</fullName>
    </recommendedName>
</protein>
<dbReference type="AlphaFoldDB" id="A0A8S1V7K3"/>
<keyword evidence="3 5" id="KW-1133">Transmembrane helix</keyword>
<keyword evidence="7" id="KW-1185">Reference proteome</keyword>
<name>A0A8S1V7K3_PAROT</name>
<comment type="caution">
    <text evidence="6">The sequence shown here is derived from an EMBL/GenBank/DDBJ whole genome shotgun (WGS) entry which is preliminary data.</text>
</comment>
<sequence length="405" mass="46819">MHAKEEIEMNEFQVEDPQELSIEQQISKKMNPQISSSESKAIIRFTVLYFVIGIPAGFYASLTLLLQGSGISSGQMAFWVTSLYPLSFKLILAPFLDSFYLSKFGKRKTYVIPSLYMLGLNWHIVGIRNRQKNLIFILCLIILLTVLQYCATIATNGWVLTSFSKYYVHFGATCQMVGLSLGFVFSYAILMNITFGYFVMNIWVQINQQYHQIHTHIGIITQYLATEDFVEEEKPNFIQVLKLSFSLLSNSNLRFLLLFLLTRRFAFTPVIASTSFKWDSLNLNMHLQKLYALHLGYQVLYWLLNTYKEMTWVLNAYYLMFLVMATHFLYVISFIKTGGYNKFLCMLYNIIQFVLQYIYEFNNSFISCTLSAFFLRIADPTIGATYATLLFGCYLFGTQFSASVS</sequence>
<feature type="transmembrane region" description="Helical" evidence="5">
    <location>
        <begin position="134"/>
        <end position="154"/>
    </location>
</feature>
<evidence type="ECO:0000256" key="1">
    <source>
        <dbReference type="ARBA" id="ARBA00004141"/>
    </source>
</evidence>
<evidence type="ECO:0000313" key="7">
    <source>
        <dbReference type="Proteomes" id="UP000683925"/>
    </source>
</evidence>
<accession>A0A8S1V7K3</accession>
<dbReference type="EMBL" id="CAJJDP010000059">
    <property type="protein sequence ID" value="CAD8172671.1"/>
    <property type="molecule type" value="Genomic_DNA"/>
</dbReference>
<keyword evidence="2 5" id="KW-0812">Transmembrane</keyword>
<dbReference type="InterPro" id="IPR004752">
    <property type="entry name" value="AmpG_permease/AT-1"/>
</dbReference>
<comment type="subcellular location">
    <subcellularLocation>
        <location evidence="1">Membrane</location>
        <topology evidence="1">Multi-pass membrane protein</topology>
    </subcellularLocation>
</comment>
<feature type="transmembrane region" description="Helical" evidence="5">
    <location>
        <begin position="373"/>
        <end position="397"/>
    </location>
</feature>
<feature type="transmembrane region" description="Helical" evidence="5">
    <location>
        <begin position="77"/>
        <end position="96"/>
    </location>
</feature>